<dbReference type="HOGENOM" id="CLU_021983_1_0_1"/>
<accession>M2QXP1</accession>
<name>M2QXP1_CERS8</name>
<reference evidence="2 3" key="1">
    <citation type="journal article" date="2012" name="Proc. Natl. Acad. Sci. U.S.A.">
        <title>Comparative genomics of Ceriporiopsis subvermispora and Phanerochaete chrysosporium provide insight into selective ligninolysis.</title>
        <authorList>
            <person name="Fernandez-Fueyo E."/>
            <person name="Ruiz-Duenas F.J."/>
            <person name="Ferreira P."/>
            <person name="Floudas D."/>
            <person name="Hibbett D.S."/>
            <person name="Canessa P."/>
            <person name="Larrondo L.F."/>
            <person name="James T.Y."/>
            <person name="Seelenfreund D."/>
            <person name="Lobos S."/>
            <person name="Polanco R."/>
            <person name="Tello M."/>
            <person name="Honda Y."/>
            <person name="Watanabe T."/>
            <person name="Watanabe T."/>
            <person name="Ryu J.S."/>
            <person name="Kubicek C.P."/>
            <person name="Schmoll M."/>
            <person name="Gaskell J."/>
            <person name="Hammel K.E."/>
            <person name="St John F.J."/>
            <person name="Vanden Wymelenberg A."/>
            <person name="Sabat G."/>
            <person name="Splinter BonDurant S."/>
            <person name="Syed K."/>
            <person name="Yadav J.S."/>
            <person name="Doddapaneni H."/>
            <person name="Subramanian V."/>
            <person name="Lavin J.L."/>
            <person name="Oguiza J.A."/>
            <person name="Perez G."/>
            <person name="Pisabarro A.G."/>
            <person name="Ramirez L."/>
            <person name="Santoyo F."/>
            <person name="Master E."/>
            <person name="Coutinho P.M."/>
            <person name="Henrissat B."/>
            <person name="Lombard V."/>
            <person name="Magnuson J.K."/>
            <person name="Kuees U."/>
            <person name="Hori C."/>
            <person name="Igarashi K."/>
            <person name="Samejima M."/>
            <person name="Held B.W."/>
            <person name="Barry K.W."/>
            <person name="LaButti K.M."/>
            <person name="Lapidus A."/>
            <person name="Lindquist E.A."/>
            <person name="Lucas S.M."/>
            <person name="Riley R."/>
            <person name="Salamov A.A."/>
            <person name="Hoffmeister D."/>
            <person name="Schwenk D."/>
            <person name="Hadar Y."/>
            <person name="Yarden O."/>
            <person name="de Vries R.P."/>
            <person name="Wiebenga A."/>
            <person name="Stenlid J."/>
            <person name="Eastwood D."/>
            <person name="Grigoriev I.V."/>
            <person name="Berka R.M."/>
            <person name="Blanchette R.A."/>
            <person name="Kersten P."/>
            <person name="Martinez A.T."/>
            <person name="Vicuna R."/>
            <person name="Cullen D."/>
        </authorList>
    </citation>
    <scope>NUCLEOTIDE SEQUENCE [LARGE SCALE GENOMIC DNA]</scope>
    <source>
        <strain evidence="2 3">B</strain>
    </source>
</reference>
<dbReference type="AlphaFoldDB" id="M2QXP1"/>
<sequence>MSRGDTVNDDTPTTAGPSSQPASATQSTTQSTNVETTRARAEQLQGLLDRAVSGELPADSFIVALQAVGVTPGEAEDYINQFEARLARQGEKSRDGPAAPSIASVGDSNAHRTAEQPGETEQPRQMPPEIVDDLSWGLLSSKINHLRSRYPNWASSSPSREAAALNLLTNLFAHGGSATSQQPSTGIPASVLAGAPHLAQAGDASSNPHLAETWRLRSLYSSEGATNPIIDFAQQQNLEIPLPRSVWKDIILDKLVNFEKLHASMDLGYSHDDESKQLIGDIAIIRKDHVSSKKPVRSQTEWEQVFDAWAAGVKLLFPHRSDELANYRRLMRDYFRTFRDDPVVIRVDLELRDSYDKEHFRLDDRARHHGTILAQAYRGARGRKRSPPLVESTEPAANVVESTVPLTSRAVELRSKLVSRKDQLEVSRRAQLAALAVKPLDMPTATKRKLSSLDDVLPRFRRGFGWSGSVSHPISPAVTFTEHADPLPKPPEHLANRWSPSFPTTLPGMRVSPMFVVWRNDKPRVVTDHSASRLNDGIPRAEAKVRYDNMHDFAEGLRAARSKHPGQPLVVFKSDVASAFLNLPAHPIWQLCQVVRVDGKLHQVQLLILWDTIGCPWEAKKQMSDSPLVIIGFWVDPNLGSISLFPSSVVDILTALSTFINSPNRKQPLREWQRLAGHLNWLLNVLPWGRPAL</sequence>
<evidence type="ECO:0000256" key="1">
    <source>
        <dbReference type="SAM" id="MobiDB-lite"/>
    </source>
</evidence>
<dbReference type="EMBL" id="KB445875">
    <property type="protein sequence ID" value="EMD30707.1"/>
    <property type="molecule type" value="Genomic_DNA"/>
</dbReference>
<dbReference type="Proteomes" id="UP000016930">
    <property type="component" value="Unassembled WGS sequence"/>
</dbReference>
<organism evidence="2 3">
    <name type="scientific">Ceriporiopsis subvermispora (strain B)</name>
    <name type="common">White-rot fungus</name>
    <name type="synonym">Gelatoporia subvermispora</name>
    <dbReference type="NCBI Taxonomy" id="914234"/>
    <lineage>
        <taxon>Eukaryota</taxon>
        <taxon>Fungi</taxon>
        <taxon>Dikarya</taxon>
        <taxon>Basidiomycota</taxon>
        <taxon>Agaricomycotina</taxon>
        <taxon>Agaricomycetes</taxon>
        <taxon>Polyporales</taxon>
        <taxon>Gelatoporiaceae</taxon>
        <taxon>Gelatoporia</taxon>
    </lineage>
</organism>
<protein>
    <recommendedName>
        <fullName evidence="4">Reverse transcriptase domain-containing protein</fullName>
    </recommendedName>
</protein>
<feature type="region of interest" description="Disordered" evidence="1">
    <location>
        <begin position="1"/>
        <end position="38"/>
    </location>
</feature>
<feature type="non-terminal residue" evidence="2">
    <location>
        <position position="693"/>
    </location>
</feature>
<gene>
    <name evidence="2" type="ORF">CERSUDRAFT_60921</name>
</gene>
<dbReference type="OrthoDB" id="3064818at2759"/>
<keyword evidence="3" id="KW-1185">Reference proteome</keyword>
<feature type="region of interest" description="Disordered" evidence="1">
    <location>
        <begin position="89"/>
        <end position="128"/>
    </location>
</feature>
<feature type="compositionally biased region" description="Low complexity" evidence="1">
    <location>
        <begin position="11"/>
        <end position="32"/>
    </location>
</feature>
<proteinExistence type="predicted"/>
<evidence type="ECO:0008006" key="4">
    <source>
        <dbReference type="Google" id="ProtNLM"/>
    </source>
</evidence>
<evidence type="ECO:0000313" key="2">
    <source>
        <dbReference type="EMBL" id="EMD30707.1"/>
    </source>
</evidence>
<evidence type="ECO:0000313" key="3">
    <source>
        <dbReference type="Proteomes" id="UP000016930"/>
    </source>
</evidence>